<evidence type="ECO:0000256" key="1">
    <source>
        <dbReference type="SAM" id="MobiDB-lite"/>
    </source>
</evidence>
<keyword evidence="3" id="KW-1185">Reference proteome</keyword>
<proteinExistence type="predicted"/>
<name>A0A151WMM9_9HYME</name>
<evidence type="ECO:0000313" key="2">
    <source>
        <dbReference type="EMBL" id="KYQ49116.1"/>
    </source>
</evidence>
<organism evidence="2 3">
    <name type="scientific">Mycetomoellerius zeteki</name>
    <dbReference type="NCBI Taxonomy" id="64791"/>
    <lineage>
        <taxon>Eukaryota</taxon>
        <taxon>Metazoa</taxon>
        <taxon>Ecdysozoa</taxon>
        <taxon>Arthropoda</taxon>
        <taxon>Hexapoda</taxon>
        <taxon>Insecta</taxon>
        <taxon>Pterygota</taxon>
        <taxon>Neoptera</taxon>
        <taxon>Endopterygota</taxon>
        <taxon>Hymenoptera</taxon>
        <taxon>Apocrita</taxon>
        <taxon>Aculeata</taxon>
        <taxon>Formicoidea</taxon>
        <taxon>Formicidae</taxon>
        <taxon>Myrmicinae</taxon>
        <taxon>Mycetomoellerius</taxon>
    </lineage>
</organism>
<evidence type="ECO:0000313" key="3">
    <source>
        <dbReference type="Proteomes" id="UP000075809"/>
    </source>
</evidence>
<gene>
    <name evidence="2" type="ORF">ALC60_11843</name>
</gene>
<reference evidence="2 3" key="1">
    <citation type="submission" date="2015-09" db="EMBL/GenBank/DDBJ databases">
        <title>Trachymyrmex zeteki WGS genome.</title>
        <authorList>
            <person name="Nygaard S."/>
            <person name="Hu H."/>
            <person name="Boomsma J."/>
            <person name="Zhang G."/>
        </authorList>
    </citation>
    <scope>NUCLEOTIDE SEQUENCE [LARGE SCALE GENOMIC DNA]</scope>
    <source>
        <strain evidence="2">Tzet28-1</strain>
        <tissue evidence="2">Whole body</tissue>
    </source>
</reference>
<accession>A0A151WMM9</accession>
<feature type="compositionally biased region" description="Low complexity" evidence="1">
    <location>
        <begin position="27"/>
        <end position="37"/>
    </location>
</feature>
<feature type="region of interest" description="Disordered" evidence="1">
    <location>
        <begin position="26"/>
        <end position="51"/>
    </location>
</feature>
<dbReference type="EMBL" id="KQ982937">
    <property type="protein sequence ID" value="KYQ49116.1"/>
    <property type="molecule type" value="Genomic_DNA"/>
</dbReference>
<dbReference type="STRING" id="64791.A0A151WMM9"/>
<dbReference type="AlphaFoldDB" id="A0A151WMM9"/>
<sequence length="122" mass="13192">MDGDSASSGKFFAEAMNMESPMSNIASDLSRSSLDSGSAKKHHFPRSKDSLMTGDAWECGQTYQTSYFLNYSRIKRTSQAFAAGHDLLHSSVDDVIAVANAVVQRHGSVAPPHGAFRSRPLP</sequence>
<dbReference type="Proteomes" id="UP000075809">
    <property type="component" value="Unassembled WGS sequence"/>
</dbReference>
<protein>
    <submittedName>
        <fullName evidence="2">Uncharacterized protein</fullName>
    </submittedName>
</protein>